<dbReference type="Pfam" id="PF13561">
    <property type="entry name" value="adh_short_C2"/>
    <property type="match status" value="1"/>
</dbReference>
<comment type="caution">
    <text evidence="3">The sequence shown here is derived from an EMBL/GenBank/DDBJ whole genome shotgun (WGS) entry which is preliminary data.</text>
</comment>
<evidence type="ECO:0000256" key="1">
    <source>
        <dbReference type="ARBA" id="ARBA00006484"/>
    </source>
</evidence>
<dbReference type="SUPFAM" id="SSF51735">
    <property type="entry name" value="NAD(P)-binding Rossmann-fold domains"/>
    <property type="match status" value="1"/>
</dbReference>
<dbReference type="AlphaFoldDB" id="A0A2W7JU60"/>
<evidence type="ECO:0000313" key="3">
    <source>
        <dbReference type="EMBL" id="PZW38990.1"/>
    </source>
</evidence>
<dbReference type="PANTHER" id="PTHR43669:SF8">
    <property type="entry name" value="SHORT-CHAIN TYPE DEHYDROGENASE_REDUCTASE-RELATED"/>
    <property type="match status" value="1"/>
</dbReference>
<dbReference type="InterPro" id="IPR020904">
    <property type="entry name" value="Sc_DH/Rdtase_CS"/>
</dbReference>
<organism evidence="3 4">
    <name type="scientific">Humitalea rosea</name>
    <dbReference type="NCBI Taxonomy" id="990373"/>
    <lineage>
        <taxon>Bacteria</taxon>
        <taxon>Pseudomonadati</taxon>
        <taxon>Pseudomonadota</taxon>
        <taxon>Alphaproteobacteria</taxon>
        <taxon>Acetobacterales</taxon>
        <taxon>Roseomonadaceae</taxon>
        <taxon>Humitalea</taxon>
    </lineage>
</organism>
<dbReference type="PRINTS" id="PR00080">
    <property type="entry name" value="SDRFAMILY"/>
</dbReference>
<keyword evidence="4" id="KW-1185">Reference proteome</keyword>
<dbReference type="InterPro" id="IPR002347">
    <property type="entry name" value="SDR_fam"/>
</dbReference>
<dbReference type="EMBL" id="QKYU01000031">
    <property type="protein sequence ID" value="PZW38990.1"/>
    <property type="molecule type" value="Genomic_DNA"/>
</dbReference>
<dbReference type="PANTHER" id="PTHR43669">
    <property type="entry name" value="5-KETO-D-GLUCONATE 5-REDUCTASE"/>
    <property type="match status" value="1"/>
</dbReference>
<keyword evidence="2" id="KW-0560">Oxidoreductase</keyword>
<proteinExistence type="inferred from homology"/>
<name>A0A2W7JU60_9PROT</name>
<comment type="similarity">
    <text evidence="1">Belongs to the short-chain dehydrogenases/reductases (SDR) family.</text>
</comment>
<protein>
    <submittedName>
        <fullName evidence="3">NAD(P)-dependent dehydrogenase (Short-subunit alcohol dehydrogenase family)</fullName>
    </submittedName>
</protein>
<dbReference type="PROSITE" id="PS00061">
    <property type="entry name" value="ADH_SHORT"/>
    <property type="match status" value="1"/>
</dbReference>
<reference evidence="3 4" key="1">
    <citation type="submission" date="2018-06" db="EMBL/GenBank/DDBJ databases">
        <title>Genomic Encyclopedia of Archaeal and Bacterial Type Strains, Phase II (KMG-II): from individual species to whole genera.</title>
        <authorList>
            <person name="Goeker M."/>
        </authorList>
    </citation>
    <scope>NUCLEOTIDE SEQUENCE [LARGE SCALE GENOMIC DNA]</scope>
    <source>
        <strain evidence="3 4">DSM 24525</strain>
    </source>
</reference>
<dbReference type="NCBIfam" id="NF009386">
    <property type="entry name" value="PRK12745.1"/>
    <property type="match status" value="1"/>
</dbReference>
<evidence type="ECO:0000313" key="4">
    <source>
        <dbReference type="Proteomes" id="UP000249688"/>
    </source>
</evidence>
<dbReference type="PRINTS" id="PR00081">
    <property type="entry name" value="GDHRDH"/>
</dbReference>
<accession>A0A2W7JU60</accession>
<gene>
    <name evidence="3" type="ORF">C8P66_13123</name>
</gene>
<dbReference type="Gene3D" id="3.40.50.720">
    <property type="entry name" value="NAD(P)-binding Rossmann-like Domain"/>
    <property type="match status" value="1"/>
</dbReference>
<dbReference type="GO" id="GO:0016491">
    <property type="term" value="F:oxidoreductase activity"/>
    <property type="evidence" value="ECO:0007669"/>
    <property type="project" value="UniProtKB-KW"/>
</dbReference>
<dbReference type="OrthoDB" id="9803333at2"/>
<dbReference type="Proteomes" id="UP000249688">
    <property type="component" value="Unassembled WGS sequence"/>
</dbReference>
<dbReference type="RefSeq" id="WP_111400162.1">
    <property type="nucleotide sequence ID" value="NZ_QKYU01000031.1"/>
</dbReference>
<dbReference type="InterPro" id="IPR036291">
    <property type="entry name" value="NAD(P)-bd_dom_sf"/>
</dbReference>
<sequence>MTQSNSSARPVALVTGARRGIGRASCAALAARGYDVLGCDIEEAGAAETGAAVAAAGGRFGFLVADLSDPGAIALLLDWAWAESGGIEALVSNAGVGAMRRGDLLDLTLASWDRAMDVNARAAFLVAQGVARRMVAADAPRRGMRGMAFVSSVNASMASPDRTEYSASKAAVAMVAKCFALRLAEEGIPVYDIRPGVIRTDMTAGVAARYETRIAEGLSPIRRWGEAEDVATAIAGLITGVIPFSTGDAFHVDGGLHLHQL</sequence>
<evidence type="ECO:0000256" key="2">
    <source>
        <dbReference type="ARBA" id="ARBA00023002"/>
    </source>
</evidence>